<protein>
    <submittedName>
        <fullName evidence="2">Integrase</fullName>
    </submittedName>
</protein>
<reference evidence="2 3" key="1">
    <citation type="submission" date="2018-12" db="EMBL/GenBank/DDBJ databases">
        <authorList>
            <consortium name="Pathogen Informatics"/>
        </authorList>
    </citation>
    <scope>NUCLEOTIDE SEQUENCE [LARGE SCALE GENOMIC DNA]</scope>
    <source>
        <strain evidence="2 3">NCTC10047</strain>
    </source>
</reference>
<dbReference type="Proteomes" id="UP000275676">
    <property type="component" value="Chromosome"/>
</dbReference>
<evidence type="ECO:0000256" key="1">
    <source>
        <dbReference type="SAM" id="MobiDB-lite"/>
    </source>
</evidence>
<evidence type="ECO:0000313" key="2">
    <source>
        <dbReference type="EMBL" id="VEA77132.1"/>
    </source>
</evidence>
<proteinExistence type="predicted"/>
<feature type="region of interest" description="Disordered" evidence="1">
    <location>
        <begin position="17"/>
        <end position="55"/>
    </location>
</feature>
<name>A0A3S4GUU8_SALER</name>
<dbReference type="EMBL" id="LR134156">
    <property type="protein sequence ID" value="VEA77132.1"/>
    <property type="molecule type" value="Genomic_DNA"/>
</dbReference>
<accession>A0A3S4GUU8</accession>
<evidence type="ECO:0000313" key="3">
    <source>
        <dbReference type="Proteomes" id="UP000275676"/>
    </source>
</evidence>
<dbReference type="AlphaFoldDB" id="A0A3S4GUU8"/>
<gene>
    <name evidence="2" type="ORF">NCTC10047_03040</name>
</gene>
<sequence length="78" mass="8887">MDNKRLGRALEFISLVQSKRDNTRSQSVPSGDGLSRRRPRQAGKKSQRSLNNDDMLEALKQLQSQSEEIFGKRARTGR</sequence>
<feature type="compositionally biased region" description="Basic residues" evidence="1">
    <location>
        <begin position="36"/>
        <end position="47"/>
    </location>
</feature>
<organism evidence="2 3">
    <name type="scientific">Salmonella enterica subsp. arizonae</name>
    <dbReference type="NCBI Taxonomy" id="59203"/>
    <lineage>
        <taxon>Bacteria</taxon>
        <taxon>Pseudomonadati</taxon>
        <taxon>Pseudomonadota</taxon>
        <taxon>Gammaproteobacteria</taxon>
        <taxon>Enterobacterales</taxon>
        <taxon>Enterobacteriaceae</taxon>
        <taxon>Salmonella</taxon>
    </lineage>
</organism>